<name>A0A1I4E0E8_9PROT</name>
<dbReference type="STRING" id="52441.SAMN05216302_10241"/>
<evidence type="ECO:0000313" key="2">
    <source>
        <dbReference type="Proteomes" id="UP000199533"/>
    </source>
</evidence>
<organism evidence="1 2">
    <name type="scientific">Nitrosomonas aestuarii</name>
    <dbReference type="NCBI Taxonomy" id="52441"/>
    <lineage>
        <taxon>Bacteria</taxon>
        <taxon>Pseudomonadati</taxon>
        <taxon>Pseudomonadota</taxon>
        <taxon>Betaproteobacteria</taxon>
        <taxon>Nitrosomonadales</taxon>
        <taxon>Nitrosomonadaceae</taxon>
        <taxon>Nitrosomonas</taxon>
    </lineage>
</organism>
<gene>
    <name evidence="1" type="ORF">SAMN05216302_10241</name>
</gene>
<protein>
    <submittedName>
        <fullName evidence="1">Uncharacterized protein</fullName>
    </submittedName>
</protein>
<keyword evidence="2" id="KW-1185">Reference proteome</keyword>
<proteinExistence type="predicted"/>
<sequence length="62" mass="6806">MIRVANRILNSSANKVPLGAENNLRVFKILYMDIDLTCSALNLNVLGLGKEDLSVINMQNCA</sequence>
<reference evidence="2" key="1">
    <citation type="submission" date="2016-10" db="EMBL/GenBank/DDBJ databases">
        <authorList>
            <person name="Varghese N."/>
            <person name="Submissions S."/>
        </authorList>
    </citation>
    <scope>NUCLEOTIDE SEQUENCE [LARGE SCALE GENOMIC DNA]</scope>
    <source>
        <strain evidence="2">Nm69</strain>
    </source>
</reference>
<dbReference type="AlphaFoldDB" id="A0A1I4E0E8"/>
<evidence type="ECO:0000313" key="1">
    <source>
        <dbReference type="EMBL" id="SFK97836.1"/>
    </source>
</evidence>
<dbReference type="EMBL" id="FOSP01000024">
    <property type="protein sequence ID" value="SFK97836.1"/>
    <property type="molecule type" value="Genomic_DNA"/>
</dbReference>
<dbReference type="Proteomes" id="UP000199533">
    <property type="component" value="Unassembled WGS sequence"/>
</dbReference>
<accession>A0A1I4E0E8</accession>